<keyword evidence="1" id="KW-0472">Membrane</keyword>
<keyword evidence="1" id="KW-0812">Transmembrane</keyword>
<proteinExistence type="predicted"/>
<dbReference type="AlphaFoldDB" id="X1KB44"/>
<comment type="caution">
    <text evidence="2">The sequence shown here is derived from an EMBL/GenBank/DDBJ whole genome shotgun (WGS) entry which is preliminary data.</text>
</comment>
<evidence type="ECO:0000313" key="2">
    <source>
        <dbReference type="EMBL" id="GAI04242.1"/>
    </source>
</evidence>
<accession>X1KB44</accession>
<sequence length="146" mass="15652">EQVMLPLSERGASFAGQKQFWVQTCDGKKRRAAAADSFLLVPDPAGIGWVKTLGKPAMFAGINLPQGETDMTKPVAAELANIMNRVFPTGMEGAVSAADPATLGSGQNPPLAGLSNRKLTPLWKIFAWTIILLLLIEPVVANRLKR</sequence>
<evidence type="ECO:0000256" key="1">
    <source>
        <dbReference type="SAM" id="Phobius"/>
    </source>
</evidence>
<dbReference type="EMBL" id="BARV01012471">
    <property type="protein sequence ID" value="GAI04242.1"/>
    <property type="molecule type" value="Genomic_DNA"/>
</dbReference>
<organism evidence="2">
    <name type="scientific">marine sediment metagenome</name>
    <dbReference type="NCBI Taxonomy" id="412755"/>
    <lineage>
        <taxon>unclassified sequences</taxon>
        <taxon>metagenomes</taxon>
        <taxon>ecological metagenomes</taxon>
    </lineage>
</organism>
<feature type="transmembrane region" description="Helical" evidence="1">
    <location>
        <begin position="125"/>
        <end position="144"/>
    </location>
</feature>
<feature type="non-terminal residue" evidence="2">
    <location>
        <position position="1"/>
    </location>
</feature>
<gene>
    <name evidence="2" type="ORF">S06H3_23081</name>
</gene>
<keyword evidence="1" id="KW-1133">Transmembrane helix</keyword>
<name>X1KB44_9ZZZZ</name>
<protein>
    <submittedName>
        <fullName evidence="2">Uncharacterized protein</fullName>
    </submittedName>
</protein>
<reference evidence="2" key="1">
    <citation type="journal article" date="2014" name="Front. Microbiol.">
        <title>High frequency of phylogenetically diverse reductive dehalogenase-homologous genes in deep subseafloor sedimentary metagenomes.</title>
        <authorList>
            <person name="Kawai M."/>
            <person name="Futagami T."/>
            <person name="Toyoda A."/>
            <person name="Takaki Y."/>
            <person name="Nishi S."/>
            <person name="Hori S."/>
            <person name="Arai W."/>
            <person name="Tsubouchi T."/>
            <person name="Morono Y."/>
            <person name="Uchiyama I."/>
            <person name="Ito T."/>
            <person name="Fujiyama A."/>
            <person name="Inagaki F."/>
            <person name="Takami H."/>
        </authorList>
    </citation>
    <scope>NUCLEOTIDE SEQUENCE</scope>
    <source>
        <strain evidence="2">Expedition CK06-06</strain>
    </source>
</reference>